<dbReference type="AlphaFoldDB" id="A0A7U3UW89"/>
<evidence type="ECO:0000259" key="2">
    <source>
        <dbReference type="Pfam" id="PF03807"/>
    </source>
</evidence>
<dbReference type="Proteomes" id="UP000595703">
    <property type="component" value="Chromosome"/>
</dbReference>
<dbReference type="InterPro" id="IPR028939">
    <property type="entry name" value="P5C_Rdtase_cat_N"/>
</dbReference>
<dbReference type="EMBL" id="AP018365">
    <property type="protein sequence ID" value="BBA99738.1"/>
    <property type="molecule type" value="Genomic_DNA"/>
</dbReference>
<dbReference type="GO" id="GO:0016491">
    <property type="term" value="F:oxidoreductase activity"/>
    <property type="evidence" value="ECO:0007669"/>
    <property type="project" value="UniProtKB-KW"/>
</dbReference>
<dbReference type="KEGG" id="arev:RVR_6487"/>
<reference evidence="3 4" key="1">
    <citation type="journal article" date="2010" name="J. Bacteriol.">
        <title>Biochemical characterization of a novel indole prenyltransferase from Streptomyces sp. SN-593.</title>
        <authorList>
            <person name="Takahashi S."/>
            <person name="Takagi H."/>
            <person name="Toyoda A."/>
            <person name="Uramoto M."/>
            <person name="Nogawa T."/>
            <person name="Ueki M."/>
            <person name="Sakaki Y."/>
            <person name="Osada H."/>
        </authorList>
    </citation>
    <scope>NUCLEOTIDE SEQUENCE [LARGE SCALE GENOMIC DNA]</scope>
    <source>
        <strain evidence="3 4">SN-593</strain>
    </source>
</reference>
<accession>A0A7U3UW89</accession>
<dbReference type="PANTHER" id="PTHR14239">
    <property type="entry name" value="DUDULIN-RELATED"/>
    <property type="match status" value="1"/>
</dbReference>
<reference evidence="3 4" key="2">
    <citation type="journal article" date="2011" name="J. Antibiot.">
        <title>Furaquinocins I and J: novel polyketide isoprenoid hybrid compounds from Streptomyces reveromyceticus SN-593.</title>
        <authorList>
            <person name="Panthee S."/>
            <person name="Takahashi S."/>
            <person name="Takagi H."/>
            <person name="Nogawa T."/>
            <person name="Oowada E."/>
            <person name="Uramoto M."/>
            <person name="Osada H."/>
        </authorList>
    </citation>
    <scope>NUCLEOTIDE SEQUENCE [LARGE SCALE GENOMIC DNA]</scope>
    <source>
        <strain evidence="3 4">SN-593</strain>
    </source>
</reference>
<gene>
    <name evidence="3" type="ORF">RVR_6487</name>
</gene>
<dbReference type="Gene3D" id="3.40.50.720">
    <property type="entry name" value="NAD(P)-binding Rossmann-like Domain"/>
    <property type="match status" value="1"/>
</dbReference>
<dbReference type="PANTHER" id="PTHR14239:SF10">
    <property type="entry name" value="REDUCTASE"/>
    <property type="match status" value="1"/>
</dbReference>
<reference evidence="3 4" key="4">
    <citation type="journal article" date="2020" name="Sci. Rep.">
        <title>beta-carboline chemical signals induce reveromycin production through a LuxR family regulator in Streptomyces sp. SN-593.</title>
        <authorList>
            <person name="Panthee S."/>
            <person name="Kito N."/>
            <person name="Hayashi T."/>
            <person name="Shimizu T."/>
            <person name="Ishikawa J."/>
            <person name="Hamamoto H."/>
            <person name="Osada H."/>
            <person name="Takahashi S."/>
        </authorList>
    </citation>
    <scope>NUCLEOTIDE SEQUENCE [LARGE SCALE GENOMIC DNA]</scope>
    <source>
        <strain evidence="3 4">SN-593</strain>
    </source>
</reference>
<dbReference type="InterPro" id="IPR036291">
    <property type="entry name" value="NAD(P)-bd_dom_sf"/>
</dbReference>
<evidence type="ECO:0000313" key="3">
    <source>
        <dbReference type="EMBL" id="BBA99738.1"/>
    </source>
</evidence>
<feature type="domain" description="Pyrroline-5-carboxylate reductase catalytic N-terminal" evidence="2">
    <location>
        <begin position="2"/>
        <end position="101"/>
    </location>
</feature>
<dbReference type="InterPro" id="IPR051267">
    <property type="entry name" value="STEAP_metalloreductase"/>
</dbReference>
<proteinExistence type="predicted"/>
<reference evidence="3 4" key="3">
    <citation type="journal article" date="2011" name="Nat. Chem. Biol.">
        <title>Reveromycin A biosynthesis uses RevG and RevJ for stereospecific spiroacetal formation.</title>
        <authorList>
            <person name="Takahashi S."/>
            <person name="Toyoda A."/>
            <person name="Sekiyama Y."/>
            <person name="Takagi H."/>
            <person name="Nogawa T."/>
            <person name="Uramoto M."/>
            <person name="Suzuki R."/>
            <person name="Koshino H."/>
            <person name="Kumano T."/>
            <person name="Panthee S."/>
            <person name="Dairi T."/>
            <person name="Ishikawa J."/>
            <person name="Ikeda H."/>
            <person name="Sakaki Y."/>
            <person name="Osada H."/>
        </authorList>
    </citation>
    <scope>NUCLEOTIDE SEQUENCE [LARGE SCALE GENOMIC DNA]</scope>
    <source>
        <strain evidence="3 4">SN-593</strain>
    </source>
</reference>
<evidence type="ECO:0000313" key="4">
    <source>
        <dbReference type="Proteomes" id="UP000595703"/>
    </source>
</evidence>
<sequence>MRIGILGTGALAASLGGAWVRAGHDVLVGGRSPEKAAAAAAAMGGGAGGGSARAAAAPGEAVAGRDAVLLAVSWAGVPDILRAAGAAGGALAGTVLVDPVNAVDHGVGEHLLTDGRAAAEHIADLAPGAHVVKAFHLFPAARWSAAAASPTGPAGGQVTVPLAGDDEAALRTVGALVADAGARPVTVGPLRRARQLEEAAGLVIALVFAGHDPGAVVPHVPARAAARA</sequence>
<dbReference type="SUPFAM" id="SSF51735">
    <property type="entry name" value="NAD(P)-binding Rossmann-fold domains"/>
    <property type="match status" value="1"/>
</dbReference>
<evidence type="ECO:0000256" key="1">
    <source>
        <dbReference type="ARBA" id="ARBA00023002"/>
    </source>
</evidence>
<dbReference type="Pfam" id="PF03807">
    <property type="entry name" value="F420_oxidored"/>
    <property type="match status" value="1"/>
</dbReference>
<dbReference type="RefSeq" id="WP_202235725.1">
    <property type="nucleotide sequence ID" value="NZ_AP018365.1"/>
</dbReference>
<protein>
    <submittedName>
        <fullName evidence="3">Putative NADP oxidoreductase coenzyme F420-dependent protein</fullName>
    </submittedName>
</protein>
<organism evidence="3 4">
    <name type="scientific">Actinacidiphila reveromycinica</name>
    <dbReference type="NCBI Taxonomy" id="659352"/>
    <lineage>
        <taxon>Bacteria</taxon>
        <taxon>Bacillati</taxon>
        <taxon>Actinomycetota</taxon>
        <taxon>Actinomycetes</taxon>
        <taxon>Kitasatosporales</taxon>
        <taxon>Streptomycetaceae</taxon>
        <taxon>Actinacidiphila</taxon>
    </lineage>
</organism>
<keyword evidence="4" id="KW-1185">Reference proteome</keyword>
<keyword evidence="1" id="KW-0560">Oxidoreductase</keyword>
<name>A0A7U3UW89_9ACTN</name>